<organism evidence="1">
    <name type="scientific">human gut metagenome</name>
    <dbReference type="NCBI Taxonomy" id="408170"/>
    <lineage>
        <taxon>unclassified sequences</taxon>
        <taxon>metagenomes</taxon>
        <taxon>organismal metagenomes</taxon>
    </lineage>
</organism>
<proteinExistence type="predicted"/>
<feature type="non-terminal residue" evidence="1">
    <location>
        <position position="25"/>
    </location>
</feature>
<name>K1TLT3_9ZZZZ</name>
<comment type="caution">
    <text evidence="1">The sequence shown here is derived from an EMBL/GenBank/DDBJ whole genome shotgun (WGS) entry which is preliminary data.</text>
</comment>
<reference evidence="1" key="1">
    <citation type="journal article" date="2013" name="Environ. Microbiol.">
        <title>Microbiota from the distal guts of lean and obese adolescents exhibit partial functional redundancy besides clear differences in community structure.</title>
        <authorList>
            <person name="Ferrer M."/>
            <person name="Ruiz A."/>
            <person name="Lanza F."/>
            <person name="Haange S.B."/>
            <person name="Oberbach A."/>
            <person name="Till H."/>
            <person name="Bargiela R."/>
            <person name="Campoy C."/>
            <person name="Segura M.T."/>
            <person name="Richter M."/>
            <person name="von Bergen M."/>
            <person name="Seifert J."/>
            <person name="Suarez A."/>
        </authorList>
    </citation>
    <scope>NUCLEOTIDE SEQUENCE</scope>
</reference>
<accession>K1TLT3</accession>
<evidence type="ECO:0000313" key="1">
    <source>
        <dbReference type="EMBL" id="EKC60311.1"/>
    </source>
</evidence>
<dbReference type="EMBL" id="AJWZ01006251">
    <property type="protein sequence ID" value="EKC60311.1"/>
    <property type="molecule type" value="Genomic_DNA"/>
</dbReference>
<dbReference type="AlphaFoldDB" id="K1TLT3"/>
<protein>
    <submittedName>
        <fullName evidence="1">Uncharacterized protein</fullName>
    </submittedName>
</protein>
<sequence>MIDGIASKSLYFDEEQADKLEQQEY</sequence>
<gene>
    <name evidence="1" type="ORF">OBE_09039</name>
</gene>